<sequence length="175" mass="19304">MTTTPDDLTLWRRRQEAGEPLPWEGVRLLDDGERPALLDHGYLTDADRANPDVMANVGAIDETAALITWVAEDEDEPQAWGYWRGPDDAFADRPPVVSYDSEGQFYLQPGANLTEVLCSAYGEWADDGYEGLAEECRRLGVEVSEDDPITLPNPDVSPTPAGVHRAAYDRLLAEG</sequence>
<name>A0ABP9P5I3_9ACTN</name>
<evidence type="ECO:0000313" key="2">
    <source>
        <dbReference type="Proteomes" id="UP001500221"/>
    </source>
</evidence>
<keyword evidence="2" id="KW-1185">Reference proteome</keyword>
<dbReference type="RefSeq" id="WP_345453569.1">
    <property type="nucleotide sequence ID" value="NZ_BAABKG010000001.1"/>
</dbReference>
<comment type="caution">
    <text evidence="1">The sequence shown here is derived from an EMBL/GenBank/DDBJ whole genome shotgun (WGS) entry which is preliminary data.</text>
</comment>
<accession>A0ABP9P5I3</accession>
<dbReference type="Proteomes" id="UP001500221">
    <property type="component" value="Unassembled WGS sequence"/>
</dbReference>
<organism evidence="1 2">
    <name type="scientific">Nocardioides marinquilinus</name>
    <dbReference type="NCBI Taxonomy" id="1210400"/>
    <lineage>
        <taxon>Bacteria</taxon>
        <taxon>Bacillati</taxon>
        <taxon>Actinomycetota</taxon>
        <taxon>Actinomycetes</taxon>
        <taxon>Propionibacteriales</taxon>
        <taxon>Nocardioidaceae</taxon>
        <taxon>Nocardioides</taxon>
    </lineage>
</organism>
<dbReference type="EMBL" id="BAABKG010000001">
    <property type="protein sequence ID" value="GAA5141151.1"/>
    <property type="molecule type" value="Genomic_DNA"/>
</dbReference>
<proteinExistence type="predicted"/>
<gene>
    <name evidence="1" type="ORF">GCM10023340_02370</name>
</gene>
<reference evidence="2" key="1">
    <citation type="journal article" date="2019" name="Int. J. Syst. Evol. Microbiol.">
        <title>The Global Catalogue of Microorganisms (GCM) 10K type strain sequencing project: providing services to taxonomists for standard genome sequencing and annotation.</title>
        <authorList>
            <consortium name="The Broad Institute Genomics Platform"/>
            <consortium name="The Broad Institute Genome Sequencing Center for Infectious Disease"/>
            <person name="Wu L."/>
            <person name="Ma J."/>
        </authorList>
    </citation>
    <scope>NUCLEOTIDE SEQUENCE [LARGE SCALE GENOMIC DNA]</scope>
    <source>
        <strain evidence="2">JCM 18459</strain>
    </source>
</reference>
<evidence type="ECO:0000313" key="1">
    <source>
        <dbReference type="EMBL" id="GAA5141151.1"/>
    </source>
</evidence>
<protein>
    <submittedName>
        <fullName evidence="1">Uncharacterized protein</fullName>
    </submittedName>
</protein>